<dbReference type="AlphaFoldDB" id="A0A3B0XKJ7"/>
<dbReference type="Gene3D" id="3.30.310.70">
    <property type="entry name" value="TT1751-like domain"/>
    <property type="match status" value="1"/>
</dbReference>
<dbReference type="InterPro" id="IPR035923">
    <property type="entry name" value="TT1751-like_sf"/>
</dbReference>
<reference evidence="2" key="1">
    <citation type="submission" date="2018-06" db="EMBL/GenBank/DDBJ databases">
        <authorList>
            <person name="Zhirakovskaya E."/>
        </authorList>
    </citation>
    <scope>NUCLEOTIDE SEQUENCE</scope>
</reference>
<gene>
    <name evidence="2" type="ORF">MNBD_GAMMA08-1758</name>
</gene>
<dbReference type="InterPro" id="IPR005180">
    <property type="entry name" value="DUF302"/>
</dbReference>
<dbReference type="Pfam" id="PF03625">
    <property type="entry name" value="DUF302"/>
    <property type="match status" value="1"/>
</dbReference>
<evidence type="ECO:0000259" key="1">
    <source>
        <dbReference type="Pfam" id="PF03625"/>
    </source>
</evidence>
<sequence length="154" mass="17777">MILLRRCLIFFALAFFSTSSFAVVTGEMIMVRSSEAFPETMALLQEAIRKQGYELSRIQRVDVGLSKKGYKTDKYRVVFFGKGKQIQKISAKYPQLIPYLPLKIAIYAEKENTILISANPTIYNDLFNLPELKPTFEQWLRDITEILNTVQIQN</sequence>
<name>A0A3B0XKJ7_9ZZZZ</name>
<evidence type="ECO:0000313" key="2">
    <source>
        <dbReference type="EMBL" id="VAW64713.1"/>
    </source>
</evidence>
<dbReference type="SUPFAM" id="SSF103247">
    <property type="entry name" value="TT1751-like"/>
    <property type="match status" value="1"/>
</dbReference>
<organism evidence="2">
    <name type="scientific">hydrothermal vent metagenome</name>
    <dbReference type="NCBI Taxonomy" id="652676"/>
    <lineage>
        <taxon>unclassified sequences</taxon>
        <taxon>metagenomes</taxon>
        <taxon>ecological metagenomes</taxon>
    </lineage>
</organism>
<protein>
    <recommendedName>
        <fullName evidence="1">DUF302 domain-containing protein</fullName>
    </recommendedName>
</protein>
<dbReference type="EMBL" id="UOFH01000295">
    <property type="protein sequence ID" value="VAW64713.1"/>
    <property type="molecule type" value="Genomic_DNA"/>
</dbReference>
<dbReference type="CDD" id="cd14797">
    <property type="entry name" value="DUF302"/>
    <property type="match status" value="1"/>
</dbReference>
<accession>A0A3B0XKJ7</accession>
<feature type="domain" description="DUF302" evidence="1">
    <location>
        <begin position="64"/>
        <end position="119"/>
    </location>
</feature>
<proteinExistence type="predicted"/>